<dbReference type="Proteomes" id="UP000789405">
    <property type="component" value="Unassembled WGS sequence"/>
</dbReference>
<keyword evidence="3" id="KW-0812">Transmembrane</keyword>
<evidence type="ECO:0000313" key="5">
    <source>
        <dbReference type="Proteomes" id="UP000789405"/>
    </source>
</evidence>
<proteinExistence type="predicted"/>
<feature type="region of interest" description="Disordered" evidence="2">
    <location>
        <begin position="860"/>
        <end position="887"/>
    </location>
</feature>
<dbReference type="EMBL" id="CAJVPY010001618">
    <property type="protein sequence ID" value="CAG8529534.1"/>
    <property type="molecule type" value="Genomic_DNA"/>
</dbReference>
<evidence type="ECO:0000313" key="4">
    <source>
        <dbReference type="EMBL" id="CAG8529534.1"/>
    </source>
</evidence>
<accession>A0A9N9AGM4</accession>
<keyword evidence="3" id="KW-0472">Membrane</keyword>
<keyword evidence="3" id="KW-1133">Transmembrane helix</keyword>
<name>A0A9N9AGM4_9GLOM</name>
<feature type="compositionally biased region" description="Polar residues" evidence="2">
    <location>
        <begin position="865"/>
        <end position="879"/>
    </location>
</feature>
<evidence type="ECO:0000256" key="1">
    <source>
        <dbReference type="SAM" id="Coils"/>
    </source>
</evidence>
<comment type="caution">
    <text evidence="4">The sequence shown here is derived from an EMBL/GenBank/DDBJ whole genome shotgun (WGS) entry which is preliminary data.</text>
</comment>
<feature type="compositionally biased region" description="Basic and acidic residues" evidence="2">
    <location>
        <begin position="1008"/>
        <end position="1018"/>
    </location>
</feature>
<feature type="compositionally biased region" description="Polar residues" evidence="2">
    <location>
        <begin position="953"/>
        <end position="981"/>
    </location>
</feature>
<sequence>MERIFDFAVNEINYQEDPSFEGFQITQYATYNDGTILLRIRPNADGNCRASGLYFRLIRTDGTISQITLNNTAIYNISSQNYCFVNNEIAFTLRPLMASIPQRMTLTWLAGYAFPINLISSPTDSLRVYGIATNYILISYVCGDLTSPSPSVCGLLLDWNGNVLSSGINLGDNCDDVNIAQNINPNIGEFFWVCYMKSNSQLVWRRFGTPDSSGTMNTLGVGRINGITKFSPNYTSIFPLEDGGYGIVTAQYNTTNLTTQGTAYTPPWTVFVYFISDSGTKGPFQLYEQTTQSLNQLKISTCSISFQSSGYNCIIYQVLVGATEPSFITIDFFRTGARKISQEFTIAGLETYQYVVWNILNLYQGGYCVLRQNINTTVIDGLLYDDVGNPNGTWRMPTTFNYTRNIGVYPNNTLWAIVNGPNNLTWTFETSSALVDFRTVPDPDGFKNAFISAVSPGNSSIVPLSSTPSLTITFTTNIILSSGNVSIYQSNGSSPILRQTFQGTDSRYVRLLNGNNSNQVQFDVLTSTFNQRSSNYFIQVDNAFVQDIQNSQPLLGIRPSLWIVSTAQESAVVRLTPAGSKYFRELSDSNRSQFAAEMSEDLSNIIPCDKDRIKTTSNYQLDDSRQVLIRIDVRNYDANSSKERVPTKVLKDLDNLIKNRGVTGVSHEFCTSLLDSSYGSQLTQDLWNNYRFLLWILLVIVGVLSILVCLSIMRHKKGKHCAVFMFTFLVIDFVLDILFVVVHGQDLYWLYPASVIFITIPIIVNSGFTFLLISREISKNKKFSNWWFRSSKTALLFTILAGADIDVLNILSSECGRLEELSAPFSITAMKRIRIFNIISIIIEDLPQLIILIRAESPDIPSKPESPNSGKDSDTSPTHSEVRHEYLTMKDDGVPTISYPRDEMQIHDIPHGHVGESIINIEGTSGEIGETLKKTQTLPKRKSDSGIIESTGEPGQSTSSTTGAPTYQSKMIEQLDPSSEQNPPPKSTSSKLFSFIGGGKSKKGTTAPKEEADKGKKEKLDLVRKLEAKKLVLAKQLKEEKEMEKCEIIETKELN</sequence>
<feature type="coiled-coil region" evidence="1">
    <location>
        <begin position="1023"/>
        <end position="1054"/>
    </location>
</feature>
<protein>
    <submittedName>
        <fullName evidence="4">1024_t:CDS:1</fullName>
    </submittedName>
</protein>
<dbReference type="OrthoDB" id="2415831at2759"/>
<dbReference type="AlphaFoldDB" id="A0A9N9AGM4"/>
<organism evidence="4 5">
    <name type="scientific">Dentiscutata erythropus</name>
    <dbReference type="NCBI Taxonomy" id="1348616"/>
    <lineage>
        <taxon>Eukaryota</taxon>
        <taxon>Fungi</taxon>
        <taxon>Fungi incertae sedis</taxon>
        <taxon>Mucoromycota</taxon>
        <taxon>Glomeromycotina</taxon>
        <taxon>Glomeromycetes</taxon>
        <taxon>Diversisporales</taxon>
        <taxon>Gigasporaceae</taxon>
        <taxon>Dentiscutata</taxon>
    </lineage>
</organism>
<evidence type="ECO:0000256" key="3">
    <source>
        <dbReference type="SAM" id="Phobius"/>
    </source>
</evidence>
<evidence type="ECO:0000256" key="2">
    <source>
        <dbReference type="SAM" id="MobiDB-lite"/>
    </source>
</evidence>
<reference evidence="4" key="1">
    <citation type="submission" date="2021-06" db="EMBL/GenBank/DDBJ databases">
        <authorList>
            <person name="Kallberg Y."/>
            <person name="Tangrot J."/>
            <person name="Rosling A."/>
        </authorList>
    </citation>
    <scope>NUCLEOTIDE SEQUENCE</scope>
    <source>
        <strain evidence="4">MA453B</strain>
    </source>
</reference>
<feature type="transmembrane region" description="Helical" evidence="3">
    <location>
        <begin position="692"/>
        <end position="710"/>
    </location>
</feature>
<keyword evidence="5" id="KW-1185">Reference proteome</keyword>
<keyword evidence="1" id="KW-0175">Coiled coil</keyword>
<feature type="transmembrane region" description="Helical" evidence="3">
    <location>
        <begin position="748"/>
        <end position="773"/>
    </location>
</feature>
<feature type="transmembrane region" description="Helical" evidence="3">
    <location>
        <begin position="722"/>
        <end position="742"/>
    </location>
</feature>
<feature type="region of interest" description="Disordered" evidence="2">
    <location>
        <begin position="932"/>
        <end position="1018"/>
    </location>
</feature>
<gene>
    <name evidence="4" type="ORF">DERYTH_LOCUS4275</name>
</gene>